<sequence length="506" mass="57787">MAERQDPPEVAEKSPDARCFDHRRLKTTIYTIGKREDAHCLMQACILAFNTFDAQRELDEFPAGPKFRSQSDRAAERQSGRAPEHSDDEESYASEDLEEMLKEFAIAEEEELNSDCDPLDNILLGRSCGTCSPTSNNHLHSPEKPRKRSKMRRLAVLATSKESKYNSTMQSITDCPQSTKRVLDEGRRGKKPILERFISIANIGPSDMPKILDIARTTSCGHAFHASYAGYGSARVIFYFITPSNVRNVLRRDKSTGGNAQNMFQLELFNLMLVSLILNVSVRTAVLCVKNNIPQMTIIFLLTKDFKPFSFSVATCIQEKEIAPLLASCELHFGQNYKYSSLLFAVHVKQQYRLQFKKLHDLYLNGYFAIFYRSKSQHMQNLELEIPSGPNSVSTVAATKKLFTSARQNQIQIRFTKFYMKPNEKSAGFPFCFTSPLYRQTQSCGEICNVPSQSEQIKDFKKRDYPIFCNATIHYENTHKCINLALFVQERRILVTNERTELESNI</sequence>
<evidence type="ECO:0000313" key="3">
    <source>
        <dbReference type="Proteomes" id="UP000053105"/>
    </source>
</evidence>
<gene>
    <name evidence="2" type="ORF">WN51_07508</name>
</gene>
<dbReference type="EMBL" id="KQ435720">
    <property type="protein sequence ID" value="KOX78647.1"/>
    <property type="molecule type" value="Genomic_DNA"/>
</dbReference>
<accession>A0A0M9A782</accession>
<feature type="region of interest" description="Disordered" evidence="1">
    <location>
        <begin position="62"/>
        <end position="94"/>
    </location>
</feature>
<feature type="compositionally biased region" description="Basic and acidic residues" evidence="1">
    <location>
        <begin position="69"/>
        <end position="85"/>
    </location>
</feature>
<evidence type="ECO:0000256" key="1">
    <source>
        <dbReference type="SAM" id="MobiDB-lite"/>
    </source>
</evidence>
<protein>
    <submittedName>
        <fullName evidence="2">Uncharacterized protein</fullName>
    </submittedName>
</protein>
<keyword evidence="3" id="KW-1185">Reference proteome</keyword>
<dbReference type="Proteomes" id="UP000053105">
    <property type="component" value="Unassembled WGS sequence"/>
</dbReference>
<dbReference type="AlphaFoldDB" id="A0A0M9A782"/>
<proteinExistence type="predicted"/>
<reference evidence="2 3" key="1">
    <citation type="submission" date="2015-07" db="EMBL/GenBank/DDBJ databases">
        <title>The genome of Melipona quadrifasciata.</title>
        <authorList>
            <person name="Pan H."/>
            <person name="Kapheim K."/>
        </authorList>
    </citation>
    <scope>NUCLEOTIDE SEQUENCE [LARGE SCALE GENOMIC DNA]</scope>
    <source>
        <strain evidence="2">0111107301</strain>
        <tissue evidence="2">Whole body</tissue>
    </source>
</reference>
<name>A0A0M9A782_9HYME</name>
<organism evidence="2 3">
    <name type="scientific">Melipona quadrifasciata</name>
    <dbReference type="NCBI Taxonomy" id="166423"/>
    <lineage>
        <taxon>Eukaryota</taxon>
        <taxon>Metazoa</taxon>
        <taxon>Ecdysozoa</taxon>
        <taxon>Arthropoda</taxon>
        <taxon>Hexapoda</taxon>
        <taxon>Insecta</taxon>
        <taxon>Pterygota</taxon>
        <taxon>Neoptera</taxon>
        <taxon>Endopterygota</taxon>
        <taxon>Hymenoptera</taxon>
        <taxon>Apocrita</taxon>
        <taxon>Aculeata</taxon>
        <taxon>Apoidea</taxon>
        <taxon>Anthophila</taxon>
        <taxon>Apidae</taxon>
        <taxon>Melipona</taxon>
    </lineage>
</organism>
<evidence type="ECO:0000313" key="2">
    <source>
        <dbReference type="EMBL" id="KOX78647.1"/>
    </source>
</evidence>